<keyword evidence="2" id="KW-0378">Hydrolase</keyword>
<reference evidence="2 3" key="2">
    <citation type="submission" date="2020-08" db="EMBL/GenBank/DDBJ databases">
        <authorList>
            <person name="Partida-Martinez L."/>
            <person name="Huntemann M."/>
            <person name="Clum A."/>
            <person name="Wang J."/>
            <person name="Palaniappan K."/>
            <person name="Ritter S."/>
            <person name="Chen I.-M."/>
            <person name="Stamatis D."/>
            <person name="Reddy T."/>
            <person name="O'Malley R."/>
            <person name="Daum C."/>
            <person name="Shapiro N."/>
            <person name="Ivanova N."/>
            <person name="Kyrpides N."/>
            <person name="Woyke T."/>
        </authorList>
    </citation>
    <scope>NUCLEOTIDE SEQUENCE [LARGE SCALE GENOMIC DNA]</scope>
    <source>
        <strain evidence="2 3">RAS26</strain>
    </source>
</reference>
<evidence type="ECO:0000259" key="1">
    <source>
        <dbReference type="PROSITE" id="PS51746"/>
    </source>
</evidence>
<feature type="domain" description="PPM-type phosphatase" evidence="1">
    <location>
        <begin position="6"/>
        <end position="235"/>
    </location>
</feature>
<dbReference type="PANTHER" id="PTHR47992">
    <property type="entry name" value="PROTEIN PHOSPHATASE"/>
    <property type="match status" value="1"/>
</dbReference>
<reference evidence="2 3" key="1">
    <citation type="submission" date="2020-08" db="EMBL/GenBank/DDBJ databases">
        <title>The Agave Microbiome: Exploring the role of microbial communities in plant adaptations to desert environments.</title>
        <authorList>
            <person name="Partida-Martinez L.P."/>
        </authorList>
    </citation>
    <scope>NUCLEOTIDE SEQUENCE [LARGE SCALE GENOMIC DNA]</scope>
    <source>
        <strain evidence="2 3">RAS26</strain>
    </source>
</reference>
<dbReference type="InterPro" id="IPR015655">
    <property type="entry name" value="PP2C"/>
</dbReference>
<dbReference type="CDD" id="cd00143">
    <property type="entry name" value="PP2Cc"/>
    <property type="match status" value="1"/>
</dbReference>
<dbReference type="EMBL" id="JACHVX010000001">
    <property type="protein sequence ID" value="MBB2921410.1"/>
    <property type="molecule type" value="Genomic_DNA"/>
</dbReference>
<gene>
    <name evidence="2" type="ORF">FHR80_000304</name>
</gene>
<dbReference type="Proteomes" id="UP000518206">
    <property type="component" value="Unassembled WGS sequence"/>
</dbReference>
<organism evidence="2 3">
    <name type="scientific">Cellulomonas cellasea</name>
    <dbReference type="NCBI Taxonomy" id="43670"/>
    <lineage>
        <taxon>Bacteria</taxon>
        <taxon>Bacillati</taxon>
        <taxon>Actinomycetota</taxon>
        <taxon>Actinomycetes</taxon>
        <taxon>Micrococcales</taxon>
        <taxon>Cellulomonadaceae</taxon>
        <taxon>Cellulomonas</taxon>
    </lineage>
</organism>
<evidence type="ECO:0000313" key="3">
    <source>
        <dbReference type="Proteomes" id="UP000518206"/>
    </source>
</evidence>
<dbReference type="InterPro" id="IPR036457">
    <property type="entry name" value="PPM-type-like_dom_sf"/>
</dbReference>
<dbReference type="GO" id="GO:0004722">
    <property type="term" value="F:protein serine/threonine phosphatase activity"/>
    <property type="evidence" value="ECO:0007669"/>
    <property type="project" value="UniProtKB-EC"/>
</dbReference>
<dbReference type="Pfam" id="PF13672">
    <property type="entry name" value="PP2C_2"/>
    <property type="match status" value="1"/>
</dbReference>
<comment type="caution">
    <text evidence="2">The sequence shown here is derived from an EMBL/GenBank/DDBJ whole genome shotgun (WGS) entry which is preliminary data.</text>
</comment>
<proteinExistence type="predicted"/>
<dbReference type="SUPFAM" id="SSF81606">
    <property type="entry name" value="PP2C-like"/>
    <property type="match status" value="1"/>
</dbReference>
<name>A0A7W4UD05_9CELL</name>
<sequence>MRVRTSWGSATDRGLVRSVNEDALLAYPPVFLVADGMGGHDAGDVASRLAVEEFAHLAGRTVASADDVHACFTRTAERIRDTFEGRAGGTTVAGVAVAEHDDGSYWLVFNVGDSRVYRVSEGVLEQISVDHSVVQEMLDSGELSSSQAGTHPERHVLTRALGTGPSPEPDYWLIPAGPHDRVLVCSDGLTRELDDDVISAILAEHSDPQQAAQQLVQRAVEAGGHDNVSAVVVDVATAVGDEDVHVTVPRAGAELAPSAWDEMLDGATVPRTRTTEVQP</sequence>
<dbReference type="InterPro" id="IPR001932">
    <property type="entry name" value="PPM-type_phosphatase-like_dom"/>
</dbReference>
<dbReference type="AlphaFoldDB" id="A0A7W4UD05"/>
<dbReference type="EC" id="3.1.3.16" evidence="2"/>
<dbReference type="PROSITE" id="PS51746">
    <property type="entry name" value="PPM_2"/>
    <property type="match status" value="1"/>
</dbReference>
<evidence type="ECO:0000313" key="2">
    <source>
        <dbReference type="EMBL" id="MBB2921410.1"/>
    </source>
</evidence>
<protein>
    <submittedName>
        <fullName evidence="2">Protein phosphatase</fullName>
        <ecNumber evidence="2">3.1.3.16</ecNumber>
    </submittedName>
</protein>
<dbReference type="Gene3D" id="3.60.40.10">
    <property type="entry name" value="PPM-type phosphatase domain"/>
    <property type="match status" value="1"/>
</dbReference>
<dbReference type="SMART" id="SM00331">
    <property type="entry name" value="PP2C_SIG"/>
    <property type="match status" value="1"/>
</dbReference>
<accession>A0A7W4UD05</accession>
<dbReference type="RefSeq" id="WP_311701558.1">
    <property type="nucleotide sequence ID" value="NZ_JACHVX010000001.1"/>
</dbReference>
<dbReference type="SMART" id="SM00332">
    <property type="entry name" value="PP2Cc"/>
    <property type="match status" value="1"/>
</dbReference>